<organism evidence="2">
    <name type="scientific">Amphimedon queenslandica</name>
    <name type="common">Sponge</name>
    <dbReference type="NCBI Taxonomy" id="400682"/>
    <lineage>
        <taxon>Eukaryota</taxon>
        <taxon>Metazoa</taxon>
        <taxon>Porifera</taxon>
        <taxon>Demospongiae</taxon>
        <taxon>Heteroscleromorpha</taxon>
        <taxon>Haplosclerida</taxon>
        <taxon>Niphatidae</taxon>
        <taxon>Amphimedon</taxon>
    </lineage>
</organism>
<protein>
    <recommendedName>
        <fullName evidence="3">Fibronectin type-III domain-containing protein</fullName>
    </recommendedName>
</protein>
<keyword evidence="1" id="KW-0812">Transmembrane</keyword>
<dbReference type="InParanoid" id="A0A1X7U8N2"/>
<evidence type="ECO:0008006" key="3">
    <source>
        <dbReference type="Google" id="ProtNLM"/>
    </source>
</evidence>
<evidence type="ECO:0000313" key="2">
    <source>
        <dbReference type="EnsemblMetazoa" id="Aqu2.1.24115_001"/>
    </source>
</evidence>
<dbReference type="AlphaFoldDB" id="A0A1X7U8N2"/>
<evidence type="ECO:0000256" key="1">
    <source>
        <dbReference type="SAM" id="Phobius"/>
    </source>
</evidence>
<proteinExistence type="predicted"/>
<sequence length="289" mass="33286">MQLILIHTTLTLLQMRASDEVIANLLSGTRQIRVSWSGASTTCVQSFRLSVYFYDVLLDTDMVSGTQYDYTPKKDLSGDYIFELTSIDYLGNDVGSTNSTTFVWKEPKYSVRMNINNSIANFTFKNDDDERPPVTDCNITLDYVLKSCVMDSNIAIFNITSGVEHTYNISISNVVGKVNRNGEFSNEIVMQNVTIEVRTIDSLVTAIPFVVLGVLIVLFVCWIVLRICWKKQWCCPRIWKNSFWLIFFCYDCCTYMYEAEVIYTSEKRRESYRSEESTCWREKGTDTSL</sequence>
<keyword evidence="1" id="KW-0472">Membrane</keyword>
<reference evidence="2" key="1">
    <citation type="submission" date="2017-05" db="UniProtKB">
        <authorList>
            <consortium name="EnsemblMetazoa"/>
        </authorList>
    </citation>
    <scope>IDENTIFICATION</scope>
</reference>
<keyword evidence="1" id="KW-1133">Transmembrane helix</keyword>
<accession>A0A1X7U8N2</accession>
<feature type="transmembrane region" description="Helical" evidence="1">
    <location>
        <begin position="206"/>
        <end position="229"/>
    </location>
</feature>
<name>A0A1X7U8N2_AMPQE</name>
<dbReference type="EnsemblMetazoa" id="Aqu2.1.24115_001">
    <property type="protein sequence ID" value="Aqu2.1.24115_001"/>
    <property type="gene ID" value="Aqu2.1.24115"/>
</dbReference>